<keyword evidence="3" id="KW-1185">Reference proteome</keyword>
<dbReference type="EMBL" id="JAVRRG010000185">
    <property type="protein sequence ID" value="KAK5079587.1"/>
    <property type="molecule type" value="Genomic_DNA"/>
</dbReference>
<comment type="caution">
    <text evidence="2">The sequence shown here is derived from an EMBL/GenBank/DDBJ whole genome shotgun (WGS) entry which is preliminary data.</text>
</comment>
<feature type="region of interest" description="Disordered" evidence="1">
    <location>
        <begin position="333"/>
        <end position="374"/>
    </location>
</feature>
<feature type="region of interest" description="Disordered" evidence="1">
    <location>
        <begin position="1"/>
        <end position="30"/>
    </location>
</feature>
<evidence type="ECO:0000313" key="3">
    <source>
        <dbReference type="Proteomes" id="UP001345013"/>
    </source>
</evidence>
<evidence type="ECO:0000256" key="1">
    <source>
        <dbReference type="SAM" id="MobiDB-lite"/>
    </source>
</evidence>
<protein>
    <submittedName>
        <fullName evidence="2">Uncharacterized protein</fullName>
    </submittedName>
</protein>
<organism evidence="2 3">
    <name type="scientific">Lithohypha guttulata</name>
    <dbReference type="NCBI Taxonomy" id="1690604"/>
    <lineage>
        <taxon>Eukaryota</taxon>
        <taxon>Fungi</taxon>
        <taxon>Dikarya</taxon>
        <taxon>Ascomycota</taxon>
        <taxon>Pezizomycotina</taxon>
        <taxon>Eurotiomycetes</taxon>
        <taxon>Chaetothyriomycetidae</taxon>
        <taxon>Chaetothyriales</taxon>
        <taxon>Trichomeriaceae</taxon>
        <taxon>Lithohypha</taxon>
    </lineage>
</organism>
<sequence>MSSSSEPDAPESKLPQSTFSTARPGRKRRLSTHHYVYEQSRLQDTQGNISKDTTQWDGQHKAFARPALRLPTGAPALEEGHHALPGTSHNNLSFDEREWAEFWQDVFTSIKQWNEQHQIFARLALRSPARIQDQFASSTSTTVPLAVVTRPDILQAVAAQFAATSETLTHFNEQLKLLNRQREILVRPVQLNVKHRTTLTQARQNEIDTRETHIKLQTIYDLAERVCPTLTENGAQAKYGFLKMYCDAQLELVRLYASVPGALSSIWEAPAENVEGVDGIDVPRWVRNEEEMLKCLVLNWGCERVAGVKQLMIHFRVNARLILREEKAKEVREGDGLEEVTAGGGKVGRDPRDARTVDDDRSALDSDEAVSSGRSSFVTASEGLDLAIGLGAKDQPWSSISGLEGSLGVGRSF</sequence>
<proteinExistence type="predicted"/>
<evidence type="ECO:0000313" key="2">
    <source>
        <dbReference type="EMBL" id="KAK5079587.1"/>
    </source>
</evidence>
<dbReference type="Proteomes" id="UP001345013">
    <property type="component" value="Unassembled WGS sequence"/>
</dbReference>
<feature type="compositionally biased region" description="Basic and acidic residues" evidence="1">
    <location>
        <begin position="347"/>
        <end position="364"/>
    </location>
</feature>
<reference evidence="2 3" key="1">
    <citation type="submission" date="2023-08" db="EMBL/GenBank/DDBJ databases">
        <title>Black Yeasts Isolated from many extreme environments.</title>
        <authorList>
            <person name="Coleine C."/>
            <person name="Stajich J.E."/>
            <person name="Selbmann L."/>
        </authorList>
    </citation>
    <scope>NUCLEOTIDE SEQUENCE [LARGE SCALE GENOMIC DNA]</scope>
    <source>
        <strain evidence="2 3">CCFEE 5885</strain>
    </source>
</reference>
<accession>A0ABR0JXW0</accession>
<gene>
    <name evidence="2" type="ORF">LTR24_009152</name>
</gene>
<name>A0ABR0JXW0_9EURO</name>